<dbReference type="Proteomes" id="UP000037069">
    <property type="component" value="Unassembled WGS sequence"/>
</dbReference>
<evidence type="ECO:0000313" key="3">
    <source>
        <dbReference type="Proteomes" id="UP000037069"/>
    </source>
</evidence>
<feature type="compositionally biased region" description="Polar residues" evidence="1">
    <location>
        <begin position="1"/>
        <end position="19"/>
    </location>
</feature>
<organism evidence="2 3">
    <name type="scientific">Lucilia cuprina</name>
    <name type="common">Green bottle fly</name>
    <name type="synonym">Australian sheep blowfly</name>
    <dbReference type="NCBI Taxonomy" id="7375"/>
    <lineage>
        <taxon>Eukaryota</taxon>
        <taxon>Metazoa</taxon>
        <taxon>Ecdysozoa</taxon>
        <taxon>Arthropoda</taxon>
        <taxon>Hexapoda</taxon>
        <taxon>Insecta</taxon>
        <taxon>Pterygota</taxon>
        <taxon>Neoptera</taxon>
        <taxon>Endopterygota</taxon>
        <taxon>Diptera</taxon>
        <taxon>Brachycera</taxon>
        <taxon>Muscomorpha</taxon>
        <taxon>Oestroidea</taxon>
        <taxon>Calliphoridae</taxon>
        <taxon>Luciliinae</taxon>
        <taxon>Lucilia</taxon>
    </lineage>
</organism>
<protein>
    <submittedName>
        <fullName evidence="2">Uncharacterized protein</fullName>
    </submittedName>
</protein>
<feature type="compositionally biased region" description="Basic and acidic residues" evidence="1">
    <location>
        <begin position="22"/>
        <end position="32"/>
    </location>
</feature>
<feature type="region of interest" description="Disordered" evidence="1">
    <location>
        <begin position="1"/>
        <end position="43"/>
    </location>
</feature>
<dbReference type="AlphaFoldDB" id="A0A0L0C9W3"/>
<reference evidence="2 3" key="1">
    <citation type="journal article" date="2015" name="Nat. Commun.">
        <title>Lucilia cuprina genome unlocks parasitic fly biology to underpin future interventions.</title>
        <authorList>
            <person name="Anstead C.A."/>
            <person name="Korhonen P.K."/>
            <person name="Young N.D."/>
            <person name="Hall R.S."/>
            <person name="Jex A.R."/>
            <person name="Murali S.C."/>
            <person name="Hughes D.S."/>
            <person name="Lee S.F."/>
            <person name="Perry T."/>
            <person name="Stroehlein A.J."/>
            <person name="Ansell B.R."/>
            <person name="Breugelmans B."/>
            <person name="Hofmann A."/>
            <person name="Qu J."/>
            <person name="Dugan S."/>
            <person name="Lee S.L."/>
            <person name="Chao H."/>
            <person name="Dinh H."/>
            <person name="Han Y."/>
            <person name="Doddapaneni H.V."/>
            <person name="Worley K.C."/>
            <person name="Muzny D.M."/>
            <person name="Ioannidis P."/>
            <person name="Waterhouse R.M."/>
            <person name="Zdobnov E.M."/>
            <person name="James P.J."/>
            <person name="Bagnall N.H."/>
            <person name="Kotze A.C."/>
            <person name="Gibbs R.A."/>
            <person name="Richards S."/>
            <person name="Batterham P."/>
            <person name="Gasser R.B."/>
        </authorList>
    </citation>
    <scope>NUCLEOTIDE SEQUENCE [LARGE SCALE GENOMIC DNA]</scope>
    <source>
        <strain evidence="2 3">LS</strain>
        <tissue evidence="2">Full body</tissue>
    </source>
</reference>
<accession>A0A0L0C9W3</accession>
<sequence>MNFNGNELNGDLNNSNLPTQHDAVKMSQRDFSELAMDNFMPKP</sequence>
<name>A0A0L0C9W3_LUCCU</name>
<keyword evidence="3" id="KW-1185">Reference proteome</keyword>
<dbReference type="EMBL" id="JRES01000712">
    <property type="protein sequence ID" value="KNC29042.1"/>
    <property type="molecule type" value="Genomic_DNA"/>
</dbReference>
<gene>
    <name evidence="2" type="ORF">FF38_01396</name>
</gene>
<evidence type="ECO:0000256" key="1">
    <source>
        <dbReference type="SAM" id="MobiDB-lite"/>
    </source>
</evidence>
<evidence type="ECO:0000313" key="2">
    <source>
        <dbReference type="EMBL" id="KNC29042.1"/>
    </source>
</evidence>
<comment type="caution">
    <text evidence="2">The sequence shown here is derived from an EMBL/GenBank/DDBJ whole genome shotgun (WGS) entry which is preliminary data.</text>
</comment>
<proteinExistence type="predicted"/>